<keyword evidence="2" id="KW-1185">Reference proteome</keyword>
<name>A0A8H5G1F0_9AGAR</name>
<organism evidence="1 2">
    <name type="scientific">Tetrapyrgos nigripes</name>
    <dbReference type="NCBI Taxonomy" id="182062"/>
    <lineage>
        <taxon>Eukaryota</taxon>
        <taxon>Fungi</taxon>
        <taxon>Dikarya</taxon>
        <taxon>Basidiomycota</taxon>
        <taxon>Agaricomycotina</taxon>
        <taxon>Agaricomycetes</taxon>
        <taxon>Agaricomycetidae</taxon>
        <taxon>Agaricales</taxon>
        <taxon>Marasmiineae</taxon>
        <taxon>Marasmiaceae</taxon>
        <taxon>Tetrapyrgos</taxon>
    </lineage>
</organism>
<evidence type="ECO:0000313" key="2">
    <source>
        <dbReference type="Proteomes" id="UP000559256"/>
    </source>
</evidence>
<proteinExistence type="predicted"/>
<accession>A0A8H5G1F0</accession>
<dbReference type="AlphaFoldDB" id="A0A8H5G1F0"/>
<gene>
    <name evidence="1" type="ORF">D9758_008301</name>
</gene>
<evidence type="ECO:0000313" key="1">
    <source>
        <dbReference type="EMBL" id="KAF5356535.1"/>
    </source>
</evidence>
<sequence length="67" mass="7135">MPKLLSHFVQQEAMPPVVFLALCREEDITNGAAIGADGWAGCTPPATTFKSLLDYETSNTQPVGSNP</sequence>
<protein>
    <submittedName>
        <fullName evidence="1">Uncharacterized protein</fullName>
    </submittedName>
</protein>
<dbReference type="EMBL" id="JAACJM010000054">
    <property type="protein sequence ID" value="KAF5356535.1"/>
    <property type="molecule type" value="Genomic_DNA"/>
</dbReference>
<reference evidence="1 2" key="1">
    <citation type="journal article" date="2020" name="ISME J.">
        <title>Uncovering the hidden diversity of litter-decomposition mechanisms in mushroom-forming fungi.</title>
        <authorList>
            <person name="Floudas D."/>
            <person name="Bentzer J."/>
            <person name="Ahren D."/>
            <person name="Johansson T."/>
            <person name="Persson P."/>
            <person name="Tunlid A."/>
        </authorList>
    </citation>
    <scope>NUCLEOTIDE SEQUENCE [LARGE SCALE GENOMIC DNA]</scope>
    <source>
        <strain evidence="1 2">CBS 291.85</strain>
    </source>
</reference>
<dbReference type="Proteomes" id="UP000559256">
    <property type="component" value="Unassembled WGS sequence"/>
</dbReference>
<comment type="caution">
    <text evidence="1">The sequence shown here is derived from an EMBL/GenBank/DDBJ whole genome shotgun (WGS) entry which is preliminary data.</text>
</comment>